<evidence type="ECO:0000256" key="3">
    <source>
        <dbReference type="ARBA" id="ARBA00022514"/>
    </source>
</evidence>
<evidence type="ECO:0000313" key="7">
    <source>
        <dbReference type="Proteomes" id="UP000264820"/>
    </source>
</evidence>
<dbReference type="GO" id="GO:0005615">
    <property type="term" value="C:extracellular space"/>
    <property type="evidence" value="ECO:0007669"/>
    <property type="project" value="UniProtKB-KW"/>
</dbReference>
<keyword evidence="5" id="KW-0732">Signal</keyword>
<evidence type="ECO:0000256" key="5">
    <source>
        <dbReference type="ARBA" id="ARBA00022729"/>
    </source>
</evidence>
<dbReference type="Ensembl" id="ENSHCOT00000006570.1">
    <property type="protein sequence ID" value="ENSHCOP00000004731.1"/>
    <property type="gene ID" value="ENSHCOG00000006226.1"/>
</dbReference>
<protein>
    <recommendedName>
        <fullName evidence="8">Interleukin 17c</fullName>
    </recommendedName>
</protein>
<evidence type="ECO:0000256" key="4">
    <source>
        <dbReference type="ARBA" id="ARBA00022525"/>
    </source>
</evidence>
<dbReference type="InterPro" id="IPR020440">
    <property type="entry name" value="IL-17_chr"/>
</dbReference>
<organism evidence="6 7">
    <name type="scientific">Hippocampus comes</name>
    <name type="common">Tiger tail seahorse</name>
    <dbReference type="NCBI Taxonomy" id="109280"/>
    <lineage>
        <taxon>Eukaryota</taxon>
        <taxon>Metazoa</taxon>
        <taxon>Chordata</taxon>
        <taxon>Craniata</taxon>
        <taxon>Vertebrata</taxon>
        <taxon>Euteleostomi</taxon>
        <taxon>Actinopterygii</taxon>
        <taxon>Neopterygii</taxon>
        <taxon>Teleostei</taxon>
        <taxon>Neoteleostei</taxon>
        <taxon>Acanthomorphata</taxon>
        <taxon>Syngnathiaria</taxon>
        <taxon>Syngnathiformes</taxon>
        <taxon>Syngnathoidei</taxon>
        <taxon>Syngnathidae</taxon>
        <taxon>Hippocampus</taxon>
    </lineage>
</organism>
<keyword evidence="4" id="KW-0964">Secreted</keyword>
<accession>A0A3Q2XWI3</accession>
<dbReference type="AlphaFoldDB" id="A0A3Q2XWI3"/>
<dbReference type="Gene3D" id="2.10.90.10">
    <property type="entry name" value="Cystine-knot cytokines"/>
    <property type="match status" value="1"/>
</dbReference>
<evidence type="ECO:0000256" key="2">
    <source>
        <dbReference type="ARBA" id="ARBA00007236"/>
    </source>
</evidence>
<evidence type="ECO:0008006" key="8">
    <source>
        <dbReference type="Google" id="ProtNLM"/>
    </source>
</evidence>
<evidence type="ECO:0000256" key="1">
    <source>
        <dbReference type="ARBA" id="ARBA00004613"/>
    </source>
</evidence>
<dbReference type="GeneTree" id="ENSGT00940000166375"/>
<dbReference type="GO" id="GO:0005125">
    <property type="term" value="F:cytokine activity"/>
    <property type="evidence" value="ECO:0007669"/>
    <property type="project" value="UniProtKB-KW"/>
</dbReference>
<dbReference type="GO" id="GO:0006954">
    <property type="term" value="P:inflammatory response"/>
    <property type="evidence" value="ECO:0007669"/>
    <property type="project" value="InterPro"/>
</dbReference>
<comment type="subcellular location">
    <subcellularLocation>
        <location evidence="1">Secreted</location>
    </subcellularLocation>
</comment>
<proteinExistence type="inferred from homology"/>
<name>A0A3Q2XWI3_HIPCM</name>
<keyword evidence="7" id="KW-1185">Reference proteome</keyword>
<dbReference type="SUPFAM" id="SSF57501">
    <property type="entry name" value="Cystine-knot cytokines"/>
    <property type="match status" value="1"/>
</dbReference>
<dbReference type="Pfam" id="PF06083">
    <property type="entry name" value="IL17"/>
    <property type="match status" value="1"/>
</dbReference>
<dbReference type="OMA" id="VTIPVAC"/>
<reference evidence="6" key="2">
    <citation type="submission" date="2025-09" db="UniProtKB">
        <authorList>
            <consortium name="Ensembl"/>
        </authorList>
    </citation>
    <scope>IDENTIFICATION</scope>
</reference>
<dbReference type="InterPro" id="IPR029034">
    <property type="entry name" value="Cystine-knot_cytokine"/>
</dbReference>
<comment type="similarity">
    <text evidence="2">Belongs to the IL-17 family.</text>
</comment>
<dbReference type="STRING" id="109280.ENSHCOP00000004731"/>
<dbReference type="PRINTS" id="PR01932">
    <property type="entry name" value="INTRLEUKIN17"/>
</dbReference>
<dbReference type="Proteomes" id="UP000264820">
    <property type="component" value="Unplaced"/>
</dbReference>
<sequence>MAWFGMQMVGVTVGQGRLPPRSRHTCINQQQLDRRADKFQKFFWNRLTISKNLLLLQGVQRPHSCAMMLQELHGDTNNRSLSPWTYRLYRDDRMFPHEIVVAECLCQGCIINQREEQNYNSVPVFAPLMVLRKDQCPSDPNKYILKKVLIKIPVACTCVVPKVIT</sequence>
<reference evidence="6" key="1">
    <citation type="submission" date="2025-08" db="UniProtKB">
        <authorList>
            <consortium name="Ensembl"/>
        </authorList>
    </citation>
    <scope>IDENTIFICATION</scope>
</reference>
<keyword evidence="3" id="KW-0202">Cytokine</keyword>
<dbReference type="InterPro" id="IPR010345">
    <property type="entry name" value="IL-17_fam"/>
</dbReference>
<evidence type="ECO:0000313" key="6">
    <source>
        <dbReference type="Ensembl" id="ENSHCOP00000004731.1"/>
    </source>
</evidence>